<accession>A0A157ZWS0</accession>
<dbReference type="InterPro" id="IPR027016">
    <property type="entry name" value="UCP029811"/>
</dbReference>
<proteinExistence type="predicted"/>
<comment type="caution">
    <text evidence="3">The sequence shown here is derived from an EMBL/GenBank/DDBJ whole genome shotgun (WGS) entry which is preliminary data.</text>
</comment>
<dbReference type="PANTHER" id="PTHR34406">
    <property type="entry name" value="PROTEIN YCEI"/>
    <property type="match status" value="1"/>
</dbReference>
<organism evidence="3 4">
    <name type="scientific">Caballeronia ptereochthonis</name>
    <dbReference type="NCBI Taxonomy" id="1777144"/>
    <lineage>
        <taxon>Bacteria</taxon>
        <taxon>Pseudomonadati</taxon>
        <taxon>Pseudomonadota</taxon>
        <taxon>Betaproteobacteria</taxon>
        <taxon>Burkholderiales</taxon>
        <taxon>Burkholderiaceae</taxon>
        <taxon>Caballeronia</taxon>
    </lineage>
</organism>
<dbReference type="Gene3D" id="2.40.128.110">
    <property type="entry name" value="Lipid/polyisoprenoid-binding, YceI-like"/>
    <property type="match status" value="1"/>
</dbReference>
<keyword evidence="1" id="KW-0732">Signal</keyword>
<reference evidence="3" key="1">
    <citation type="submission" date="2016-01" db="EMBL/GenBank/DDBJ databases">
        <authorList>
            <person name="Peeters C."/>
        </authorList>
    </citation>
    <scope>NUCLEOTIDE SEQUENCE [LARGE SCALE GENOMIC DNA]</scope>
    <source>
        <strain evidence="3">LMG 29326</strain>
    </source>
</reference>
<dbReference type="STRING" id="1777144.AWB83_01108"/>
<dbReference type="InterPro" id="IPR007372">
    <property type="entry name" value="Lipid/polyisoprenoid-bd_YceI"/>
</dbReference>
<gene>
    <name evidence="3" type="ORF">AWB83_01108</name>
</gene>
<dbReference type="InterPro" id="IPR036761">
    <property type="entry name" value="TTHA0802/YceI-like_sf"/>
</dbReference>
<evidence type="ECO:0000256" key="1">
    <source>
        <dbReference type="SAM" id="SignalP"/>
    </source>
</evidence>
<evidence type="ECO:0000313" key="4">
    <source>
        <dbReference type="Proteomes" id="UP000054978"/>
    </source>
</evidence>
<dbReference type="PIRSF" id="PIRSF029811">
    <property type="entry name" value="UCP029811"/>
    <property type="match status" value="1"/>
</dbReference>
<protein>
    <submittedName>
        <fullName evidence="3">YceI-like domain protein</fullName>
    </submittedName>
</protein>
<feature type="signal peptide" evidence="1">
    <location>
        <begin position="1"/>
        <end position="26"/>
    </location>
</feature>
<feature type="domain" description="Lipid/polyisoprenoid-binding YceI-like" evidence="2">
    <location>
        <begin position="27"/>
        <end position="190"/>
    </location>
</feature>
<dbReference type="Proteomes" id="UP000054978">
    <property type="component" value="Unassembled WGS sequence"/>
</dbReference>
<dbReference type="AlphaFoldDB" id="A0A157ZWS0"/>
<dbReference type="EMBL" id="FCOB02000004">
    <property type="protein sequence ID" value="SAK49984.1"/>
    <property type="molecule type" value="Genomic_DNA"/>
</dbReference>
<dbReference type="SMART" id="SM00867">
    <property type="entry name" value="YceI"/>
    <property type="match status" value="1"/>
</dbReference>
<feature type="chain" id="PRO_5007619816" evidence="1">
    <location>
        <begin position="27"/>
        <end position="204"/>
    </location>
</feature>
<dbReference type="RefSeq" id="WP_159463017.1">
    <property type="nucleotide sequence ID" value="NZ_FCOB02000004.1"/>
</dbReference>
<evidence type="ECO:0000259" key="2">
    <source>
        <dbReference type="SMART" id="SM00867"/>
    </source>
</evidence>
<dbReference type="PANTHER" id="PTHR34406:SF1">
    <property type="entry name" value="PROTEIN YCEI"/>
    <property type="match status" value="1"/>
</dbReference>
<name>A0A157ZWS0_9BURK</name>
<dbReference type="OrthoDB" id="9793816at2"/>
<dbReference type="SUPFAM" id="SSF101874">
    <property type="entry name" value="YceI-like"/>
    <property type="match status" value="1"/>
</dbReference>
<keyword evidence="4" id="KW-1185">Reference proteome</keyword>
<evidence type="ECO:0000313" key="3">
    <source>
        <dbReference type="EMBL" id="SAK49984.1"/>
    </source>
</evidence>
<sequence length="204" mass="21570">MSKLISRAAAATLALTASLTCATSHAAWRVDSGQSTFSFTTTKAAKPGAAALEEVQTFRQIGGSVGDDGKLVFDVELASVETNIGLRNERLKDMLFKVADHPQAVFTGAVDMRRVRALRAGASIDMDVSGELAISGEARPLTASLRVVKLANGALSVGTRVPIVVNLKDYGLQDEVEALRVLMNLDVLASAAPVSFTVMLKPQR</sequence>
<dbReference type="Pfam" id="PF04264">
    <property type="entry name" value="YceI"/>
    <property type="match status" value="1"/>
</dbReference>